<dbReference type="Proteomes" id="UP000663873">
    <property type="component" value="Unassembled WGS sequence"/>
</dbReference>
<protein>
    <submittedName>
        <fullName evidence="1">Uncharacterized protein</fullName>
    </submittedName>
</protein>
<comment type="caution">
    <text evidence="1">The sequence shown here is derived from an EMBL/GenBank/DDBJ whole genome shotgun (WGS) entry which is preliminary data.</text>
</comment>
<evidence type="ECO:0000313" key="2">
    <source>
        <dbReference type="Proteomes" id="UP000663873"/>
    </source>
</evidence>
<evidence type="ECO:0000313" key="1">
    <source>
        <dbReference type="EMBL" id="CAF4950220.1"/>
    </source>
</evidence>
<name>A0A821XZF5_9BILA</name>
<accession>A0A821XZF5</accession>
<keyword evidence="2" id="KW-1185">Reference proteome</keyword>
<dbReference type="EMBL" id="CAJOBP010091890">
    <property type="protein sequence ID" value="CAF4950220.1"/>
    <property type="molecule type" value="Genomic_DNA"/>
</dbReference>
<gene>
    <name evidence="1" type="ORF">UJA718_LOCUS47721</name>
</gene>
<sequence length="52" mass="5919">AINGPLQQRTNVLDLDFSRANTLPSDYDTDLELDWSNPSMFLAIYSIFNLVI</sequence>
<dbReference type="AlphaFoldDB" id="A0A821XZF5"/>
<proteinExistence type="predicted"/>
<reference evidence="1" key="1">
    <citation type="submission" date="2021-02" db="EMBL/GenBank/DDBJ databases">
        <authorList>
            <person name="Nowell W R."/>
        </authorList>
    </citation>
    <scope>NUCLEOTIDE SEQUENCE</scope>
</reference>
<organism evidence="1 2">
    <name type="scientific">Rotaria socialis</name>
    <dbReference type="NCBI Taxonomy" id="392032"/>
    <lineage>
        <taxon>Eukaryota</taxon>
        <taxon>Metazoa</taxon>
        <taxon>Spiralia</taxon>
        <taxon>Gnathifera</taxon>
        <taxon>Rotifera</taxon>
        <taxon>Eurotatoria</taxon>
        <taxon>Bdelloidea</taxon>
        <taxon>Philodinida</taxon>
        <taxon>Philodinidae</taxon>
        <taxon>Rotaria</taxon>
    </lineage>
</organism>
<feature type="non-terminal residue" evidence="1">
    <location>
        <position position="1"/>
    </location>
</feature>